<sequence>MREFELRRMKESETIKKYLDKLLGIANKMRLLRSDFIDSRIVEKILVTVLERYEASIISLEYTNDLPKITLAEVLHALHAQEQQRLTREDR</sequence>
<evidence type="ECO:0008006" key="3">
    <source>
        <dbReference type="Google" id="ProtNLM"/>
    </source>
</evidence>
<feature type="non-terminal residue" evidence="1">
    <location>
        <position position="91"/>
    </location>
</feature>
<evidence type="ECO:0000313" key="2">
    <source>
        <dbReference type="Proteomes" id="UP000257109"/>
    </source>
</evidence>
<proteinExistence type="predicted"/>
<dbReference type="Proteomes" id="UP000257109">
    <property type="component" value="Unassembled WGS sequence"/>
</dbReference>
<dbReference type="STRING" id="157652.A0A371EK90"/>
<dbReference type="PANTHER" id="PTHR35317">
    <property type="entry name" value="OS04G0629600 PROTEIN"/>
    <property type="match status" value="1"/>
</dbReference>
<dbReference type="OrthoDB" id="1931687at2759"/>
<organism evidence="1 2">
    <name type="scientific">Mucuna pruriens</name>
    <name type="common">Velvet bean</name>
    <name type="synonym">Dolichos pruriens</name>
    <dbReference type="NCBI Taxonomy" id="157652"/>
    <lineage>
        <taxon>Eukaryota</taxon>
        <taxon>Viridiplantae</taxon>
        <taxon>Streptophyta</taxon>
        <taxon>Embryophyta</taxon>
        <taxon>Tracheophyta</taxon>
        <taxon>Spermatophyta</taxon>
        <taxon>Magnoliopsida</taxon>
        <taxon>eudicotyledons</taxon>
        <taxon>Gunneridae</taxon>
        <taxon>Pentapetalae</taxon>
        <taxon>rosids</taxon>
        <taxon>fabids</taxon>
        <taxon>Fabales</taxon>
        <taxon>Fabaceae</taxon>
        <taxon>Papilionoideae</taxon>
        <taxon>50 kb inversion clade</taxon>
        <taxon>NPAAA clade</taxon>
        <taxon>indigoferoid/millettioid clade</taxon>
        <taxon>Phaseoleae</taxon>
        <taxon>Mucuna</taxon>
    </lineage>
</organism>
<dbReference type="Pfam" id="PF14223">
    <property type="entry name" value="Retrotran_gag_2"/>
    <property type="match status" value="1"/>
</dbReference>
<protein>
    <recommendedName>
        <fullName evidence="3">Retrovirus-related Pol polyprotein from transposon TNT 1-94</fullName>
    </recommendedName>
</protein>
<comment type="caution">
    <text evidence="1">The sequence shown here is derived from an EMBL/GenBank/DDBJ whole genome shotgun (WGS) entry which is preliminary data.</text>
</comment>
<evidence type="ECO:0000313" key="1">
    <source>
        <dbReference type="EMBL" id="RDX66485.1"/>
    </source>
</evidence>
<name>A0A371EK90_MUCPR</name>
<feature type="non-terminal residue" evidence="1">
    <location>
        <position position="1"/>
    </location>
</feature>
<dbReference type="PANTHER" id="PTHR35317:SF11">
    <property type="entry name" value="CCHC-TYPE DOMAIN-CONTAINING PROTEIN"/>
    <property type="match status" value="1"/>
</dbReference>
<gene>
    <name evidence="1" type="ORF">CR513_54742</name>
</gene>
<reference evidence="1" key="1">
    <citation type="submission" date="2018-05" db="EMBL/GenBank/DDBJ databases">
        <title>Draft genome of Mucuna pruriens seed.</title>
        <authorList>
            <person name="Nnadi N.E."/>
            <person name="Vos R."/>
            <person name="Hasami M.H."/>
            <person name="Devisetty U.K."/>
            <person name="Aguiy J.C."/>
        </authorList>
    </citation>
    <scope>NUCLEOTIDE SEQUENCE [LARGE SCALE GENOMIC DNA]</scope>
    <source>
        <strain evidence="1">JCA_2017</strain>
    </source>
</reference>
<dbReference type="EMBL" id="QJKJ01013420">
    <property type="protein sequence ID" value="RDX66485.1"/>
    <property type="molecule type" value="Genomic_DNA"/>
</dbReference>
<dbReference type="AlphaFoldDB" id="A0A371EK90"/>
<accession>A0A371EK90</accession>
<keyword evidence="2" id="KW-1185">Reference proteome</keyword>